<evidence type="ECO:0000313" key="1">
    <source>
        <dbReference type="EMBL" id="TMW90850.1"/>
    </source>
</evidence>
<organism evidence="1">
    <name type="scientific">Solanum chilense</name>
    <name type="common">Tomato</name>
    <name type="synonym">Lycopersicon chilense</name>
    <dbReference type="NCBI Taxonomy" id="4083"/>
    <lineage>
        <taxon>Eukaryota</taxon>
        <taxon>Viridiplantae</taxon>
        <taxon>Streptophyta</taxon>
        <taxon>Embryophyta</taxon>
        <taxon>Tracheophyta</taxon>
        <taxon>Spermatophyta</taxon>
        <taxon>Magnoliopsida</taxon>
        <taxon>eudicotyledons</taxon>
        <taxon>Gunneridae</taxon>
        <taxon>Pentapetalae</taxon>
        <taxon>asterids</taxon>
        <taxon>lamiids</taxon>
        <taxon>Solanales</taxon>
        <taxon>Solanaceae</taxon>
        <taxon>Solanoideae</taxon>
        <taxon>Solaneae</taxon>
        <taxon>Solanum</taxon>
        <taxon>Solanum subgen. Lycopersicon</taxon>
    </lineage>
</organism>
<comment type="caution">
    <text evidence="1">The sequence shown here is derived from an EMBL/GenBank/DDBJ whole genome shotgun (WGS) entry which is preliminary data.</text>
</comment>
<reference evidence="1" key="1">
    <citation type="submission" date="2019-05" db="EMBL/GenBank/DDBJ databases">
        <title>The de novo reference genome and transcriptome assemblies of the wild tomato species Solanum chilense.</title>
        <authorList>
            <person name="Stam R."/>
            <person name="Nosenko T."/>
            <person name="Hoerger A.C."/>
            <person name="Stephan W."/>
            <person name="Seidel M.A."/>
            <person name="Kuhn J.M.M."/>
            <person name="Haberer G."/>
            <person name="Tellier A."/>
        </authorList>
    </citation>
    <scope>NUCLEOTIDE SEQUENCE</scope>
    <source>
        <tissue evidence="1">Mature leaves</tissue>
    </source>
</reference>
<dbReference type="EMBL" id="RXGB01003975">
    <property type="protein sequence ID" value="TMW90850.1"/>
    <property type="molecule type" value="Genomic_DNA"/>
</dbReference>
<protein>
    <submittedName>
        <fullName evidence="1">Uncharacterized protein</fullName>
    </submittedName>
</protein>
<dbReference type="Pfam" id="PF25102">
    <property type="entry name" value="DUF7810"/>
    <property type="match status" value="1"/>
</dbReference>
<dbReference type="AlphaFoldDB" id="A0A6N2BAC0"/>
<accession>A0A6N2BAC0</accession>
<name>A0A6N2BAC0_SOLCI</name>
<dbReference type="PANTHER" id="PTHR35736:SF1">
    <property type="entry name" value="EXPRESSED PROTEIN"/>
    <property type="match status" value="1"/>
</dbReference>
<dbReference type="PANTHER" id="PTHR35736">
    <property type="entry name" value="EXPRESSED PROTEIN"/>
    <property type="match status" value="1"/>
</dbReference>
<sequence length="547" mass="61822">MRSQLGSRRRRLSPYRALIATAAFTVVGLLILTLRSVDPSTQLPITTSENVNAKPADTNLHSNHSDAQPLKTCATVEEMGEVFRSGFWEESCRVRKIIESHFAINGASRVRALPPEEFCRHGFVLGKASEAGFGNEMYKILTAGALSVMLNRSLIIGQSRGRFPFEDFISYSNLTFTLKEIKHLWRQNGCLTKYGRHLVIRIDDFQKPARTNVLCSNWRVWEQPIIWFQNTTDAVAAQFFLKNVHDDMRIAASNLFGKPDDLHHRPNVFGELMRLLIFPSENIQHAVNWALRSGADPDIALHMRMLMNRSIRAVQAAFSCIRKSVENLKLISKPRIILVSDNPSLVRDIAPDLNQFAEVLHFDFKHFKGNISGNSNFHTVDFRTKDWGTAPRWVAFVDFFLASRAKHAVISGAHRRVGTTFAQLVAALAAANNLEEERSSAGTNFTFLSSFQSNLLREGLKNQIGWGHVWNRFAGTLSCHNQSRQCARTPILPPAWWDGLWQSPIPRDVNRMEAYGIHLSGFGTFDDNQLHSFCSSRKKPVLTIPLI</sequence>
<gene>
    <name evidence="1" type="ORF">EJD97_015137</name>
</gene>
<dbReference type="InterPro" id="IPR056712">
    <property type="entry name" value="DUF7810"/>
</dbReference>
<proteinExistence type="predicted"/>